<name>A0A4Y1Z936_9BACL</name>
<comment type="caution">
    <text evidence="1">The sequence shown here is derived from an EMBL/GenBank/DDBJ whole genome shotgun (WGS) entry which is preliminary data.</text>
</comment>
<evidence type="ECO:0000313" key="1">
    <source>
        <dbReference type="EMBL" id="GAY75569.1"/>
    </source>
</evidence>
<organism evidence="1 2">
    <name type="scientific">Sporolactobacillus inulinus</name>
    <dbReference type="NCBI Taxonomy" id="2078"/>
    <lineage>
        <taxon>Bacteria</taxon>
        <taxon>Bacillati</taxon>
        <taxon>Bacillota</taxon>
        <taxon>Bacilli</taxon>
        <taxon>Bacillales</taxon>
        <taxon>Sporolactobacillaceae</taxon>
        <taxon>Sporolactobacillus</taxon>
    </lineage>
</organism>
<proteinExistence type="predicted"/>
<accession>A0A4Y1Z936</accession>
<dbReference type="EMBL" id="BEXB01000006">
    <property type="protein sequence ID" value="GAY75569.1"/>
    <property type="molecule type" value="Genomic_DNA"/>
</dbReference>
<reference evidence="1 2" key="1">
    <citation type="submission" date="2017-11" db="EMBL/GenBank/DDBJ databases">
        <title>Draft Genome Sequence of Sporolactobacillus inulinus NBRC 111894 Isolated from Koso, a Japanese Sugar-Vegetable Fermented Beverage.</title>
        <authorList>
            <person name="Chiou T.Y."/>
            <person name="Oshima K."/>
            <person name="Suda W."/>
            <person name="Hattori M."/>
            <person name="Takahashi T."/>
        </authorList>
    </citation>
    <scope>NUCLEOTIDE SEQUENCE [LARGE SCALE GENOMIC DNA]</scope>
    <source>
        <strain evidence="1 2">NBRC111894</strain>
    </source>
</reference>
<sequence>MISMEKSFSLDHCSYDLLHEKEKKTRNFYMCQAFLSTLY</sequence>
<dbReference type="Proteomes" id="UP000319716">
    <property type="component" value="Unassembled WGS sequence"/>
</dbReference>
<protein>
    <submittedName>
        <fullName evidence="1">Uncharacterized protein</fullName>
    </submittedName>
</protein>
<evidence type="ECO:0000313" key="2">
    <source>
        <dbReference type="Proteomes" id="UP000319716"/>
    </source>
</evidence>
<dbReference type="AlphaFoldDB" id="A0A4Y1Z936"/>
<gene>
    <name evidence="1" type="ORF">NBRC111894_1123</name>
</gene>